<name>A0A835RME9_VANPL</name>
<protein>
    <submittedName>
        <fullName evidence="3">Uncharacterized protein</fullName>
    </submittedName>
</protein>
<keyword evidence="4" id="KW-1185">Reference proteome</keyword>
<gene>
    <name evidence="3" type="ORF">HPP92_005278</name>
    <name evidence="2" type="ORF">HPP92_005565</name>
</gene>
<dbReference type="EMBL" id="JADCNL010000002">
    <property type="protein sequence ID" value="KAG0492167.1"/>
    <property type="molecule type" value="Genomic_DNA"/>
</dbReference>
<reference evidence="4 5" key="1">
    <citation type="journal article" date="2020" name="Nat. Food">
        <title>A phased Vanilla planifolia genome enables genetic improvement of flavour and production.</title>
        <authorList>
            <person name="Hasing T."/>
            <person name="Tang H."/>
            <person name="Brym M."/>
            <person name="Khazi F."/>
            <person name="Huang T."/>
            <person name="Chambers A.H."/>
        </authorList>
    </citation>
    <scope>NUCLEOTIDE SEQUENCE [LARGE SCALE GENOMIC DNA]</scope>
    <source>
        <tissue evidence="3">Leaf</tissue>
    </source>
</reference>
<comment type="caution">
    <text evidence="3">The sequence shown here is derived from an EMBL/GenBank/DDBJ whole genome shotgun (WGS) entry which is preliminary data.</text>
</comment>
<evidence type="ECO:0000256" key="1">
    <source>
        <dbReference type="SAM" id="MobiDB-lite"/>
    </source>
</evidence>
<dbReference type="AlphaFoldDB" id="A0A835RME9"/>
<accession>A0A835RME9</accession>
<evidence type="ECO:0000313" key="5">
    <source>
        <dbReference type="Proteomes" id="UP000639772"/>
    </source>
</evidence>
<organism evidence="3 5">
    <name type="scientific">Vanilla planifolia</name>
    <name type="common">Vanilla</name>
    <dbReference type="NCBI Taxonomy" id="51239"/>
    <lineage>
        <taxon>Eukaryota</taxon>
        <taxon>Viridiplantae</taxon>
        <taxon>Streptophyta</taxon>
        <taxon>Embryophyta</taxon>
        <taxon>Tracheophyta</taxon>
        <taxon>Spermatophyta</taxon>
        <taxon>Magnoliopsida</taxon>
        <taxon>Liliopsida</taxon>
        <taxon>Asparagales</taxon>
        <taxon>Orchidaceae</taxon>
        <taxon>Vanilloideae</taxon>
        <taxon>Vanilleae</taxon>
        <taxon>Vanilla</taxon>
    </lineage>
</organism>
<feature type="region of interest" description="Disordered" evidence="1">
    <location>
        <begin position="1"/>
        <end position="28"/>
    </location>
</feature>
<evidence type="ECO:0000313" key="3">
    <source>
        <dbReference type="EMBL" id="KAG0494284.1"/>
    </source>
</evidence>
<dbReference type="EMBL" id="JADCNM010000002">
    <property type="protein sequence ID" value="KAG0494284.1"/>
    <property type="molecule type" value="Genomic_DNA"/>
</dbReference>
<evidence type="ECO:0000313" key="2">
    <source>
        <dbReference type="EMBL" id="KAG0492167.1"/>
    </source>
</evidence>
<dbReference type="Proteomes" id="UP000636800">
    <property type="component" value="Chromosome 2"/>
</dbReference>
<proteinExistence type="predicted"/>
<dbReference type="Proteomes" id="UP000639772">
    <property type="component" value="Unassembled WGS sequence"/>
</dbReference>
<sequence length="104" mass="11359">MAVRLHTASAEFPPDAPGHRKVSSSYPGVTRATGRPLVLSLLIVGEFYPDSGLYCPREPAKKAAKKNIHSMVSMAGTTHCATETLQWSDRTRGADIASYAWWRA</sequence>
<evidence type="ECO:0000313" key="4">
    <source>
        <dbReference type="Proteomes" id="UP000636800"/>
    </source>
</evidence>